<name>A0ABS6DQ23_9MOLU</name>
<keyword evidence="9" id="KW-1185">Reference proteome</keyword>
<evidence type="ECO:0000256" key="3">
    <source>
        <dbReference type="ARBA" id="ARBA00022692"/>
    </source>
</evidence>
<feature type="transmembrane region" description="Helical" evidence="6">
    <location>
        <begin position="109"/>
        <end position="130"/>
    </location>
</feature>
<feature type="transmembrane region" description="Helical" evidence="6">
    <location>
        <begin position="40"/>
        <end position="62"/>
    </location>
</feature>
<sequence length="430" mass="49634">MKNIFKEKDVETTTDDIDPFHINSHNLTILNTWKKFPKKLLWMFISAFLFNLGIATFLAKAGTVASGTSALIQVITYTFESLRQYFAIFYLLINLPFIIIFWKKNSRLFMILTLYWLVFQIVSEFFFYGFDPNKPYVIRDWLQHDFSIYYTSYDLDGTKISWTVYPNGNFTGSSLVNELGQPIGSNIVGQWQSWTLQKDVINESTQQVVLKAGTHGWTYFRNLNPHLNMNVETWPVIIYTLGGSVLGGLAAAIAWKHSGSTAGSDIFIYYISRVKKMSVGKVSFRIACCFAAFSIVVIGILEYTGNVLDHPWDGSVYLVRCISTVFYIGFYNLIINFIYPKYKKVKIEIYSSKINDICIHFKNINYWHAYSIIKQTSGFTQQENSRIETIALFLEQNEILREIHKVDPKAWINVIPVLNVKGKFNTQKVE</sequence>
<comment type="caution">
    <text evidence="8">The sequence shown here is derived from an EMBL/GenBank/DDBJ whole genome shotgun (WGS) entry which is preliminary data.</text>
</comment>
<dbReference type="Pfam" id="PF02588">
    <property type="entry name" value="YitT_membrane"/>
    <property type="match status" value="2"/>
</dbReference>
<keyword evidence="2" id="KW-1003">Cell membrane</keyword>
<keyword evidence="3 6" id="KW-0812">Transmembrane</keyword>
<gene>
    <name evidence="8" type="ORF">KQ875_00205</name>
</gene>
<evidence type="ECO:0000256" key="2">
    <source>
        <dbReference type="ARBA" id="ARBA00022475"/>
    </source>
</evidence>
<keyword evidence="4 6" id="KW-1133">Transmembrane helix</keyword>
<keyword evidence="5 6" id="KW-0472">Membrane</keyword>
<feature type="transmembrane region" description="Helical" evidence="6">
    <location>
        <begin position="317"/>
        <end position="339"/>
    </location>
</feature>
<reference evidence="8" key="1">
    <citation type="submission" date="2021-06" db="EMBL/GenBank/DDBJ databases">
        <title>Novel Mycoplasma species detected in California sea lions (Zalophus californianus) from the USA.</title>
        <authorList>
            <person name="Volokhov D.V."/>
            <person name="Furtak V.A."/>
            <person name="Zagorodnyaya T.A."/>
        </authorList>
    </citation>
    <scope>NUCLEOTIDE SEQUENCE [LARGE SCALE GENOMIC DNA]</scope>
    <source>
        <strain evidence="8">CSL 5346</strain>
    </source>
</reference>
<feature type="transmembrane region" description="Helical" evidence="6">
    <location>
        <begin position="236"/>
        <end position="255"/>
    </location>
</feature>
<dbReference type="InterPro" id="IPR003740">
    <property type="entry name" value="YitT"/>
</dbReference>
<dbReference type="InterPro" id="IPR019264">
    <property type="entry name" value="DUF2179"/>
</dbReference>
<evidence type="ECO:0000313" key="9">
    <source>
        <dbReference type="Proteomes" id="UP000718793"/>
    </source>
</evidence>
<evidence type="ECO:0000256" key="5">
    <source>
        <dbReference type="ARBA" id="ARBA00023136"/>
    </source>
</evidence>
<feature type="transmembrane region" description="Helical" evidence="6">
    <location>
        <begin position="282"/>
        <end position="305"/>
    </location>
</feature>
<protein>
    <submittedName>
        <fullName evidence="8">YitT family protein</fullName>
    </submittedName>
</protein>
<feature type="transmembrane region" description="Helical" evidence="6">
    <location>
        <begin position="82"/>
        <end position="102"/>
    </location>
</feature>
<dbReference type="PANTHER" id="PTHR33545">
    <property type="entry name" value="UPF0750 MEMBRANE PROTEIN YITT-RELATED"/>
    <property type="match status" value="1"/>
</dbReference>
<dbReference type="Pfam" id="PF10035">
    <property type="entry name" value="DUF2179"/>
    <property type="match status" value="1"/>
</dbReference>
<evidence type="ECO:0000256" key="6">
    <source>
        <dbReference type="SAM" id="Phobius"/>
    </source>
</evidence>
<evidence type="ECO:0000313" key="8">
    <source>
        <dbReference type="EMBL" id="MBU4692022.1"/>
    </source>
</evidence>
<evidence type="ECO:0000259" key="7">
    <source>
        <dbReference type="Pfam" id="PF10035"/>
    </source>
</evidence>
<feature type="domain" description="DUF2179" evidence="7">
    <location>
        <begin position="370"/>
        <end position="422"/>
    </location>
</feature>
<comment type="subcellular location">
    <subcellularLocation>
        <location evidence="1">Cell membrane</location>
        <topology evidence="1">Multi-pass membrane protein</topology>
    </subcellularLocation>
</comment>
<evidence type="ECO:0000256" key="1">
    <source>
        <dbReference type="ARBA" id="ARBA00004651"/>
    </source>
</evidence>
<dbReference type="Proteomes" id="UP000718793">
    <property type="component" value="Unassembled WGS sequence"/>
</dbReference>
<dbReference type="EMBL" id="JAHMHH010000001">
    <property type="protein sequence ID" value="MBU4692022.1"/>
    <property type="molecule type" value="Genomic_DNA"/>
</dbReference>
<proteinExistence type="predicted"/>
<evidence type="ECO:0000256" key="4">
    <source>
        <dbReference type="ARBA" id="ARBA00022989"/>
    </source>
</evidence>
<organism evidence="8 9">
    <name type="scientific">Mycoplasma zalophi</name>
    <dbReference type="NCBI Taxonomy" id="191287"/>
    <lineage>
        <taxon>Bacteria</taxon>
        <taxon>Bacillati</taxon>
        <taxon>Mycoplasmatota</taxon>
        <taxon>Mollicutes</taxon>
        <taxon>Mycoplasmataceae</taxon>
        <taxon>Mycoplasma</taxon>
    </lineage>
</organism>
<accession>A0ABS6DQ23</accession>
<dbReference type="InterPro" id="IPR051461">
    <property type="entry name" value="UPF0750_membrane"/>
</dbReference>
<dbReference type="RefSeq" id="WP_216488244.1">
    <property type="nucleotide sequence ID" value="NZ_JAHMHH010000001.1"/>
</dbReference>
<dbReference type="PANTHER" id="PTHR33545:SF5">
    <property type="entry name" value="UPF0750 MEMBRANE PROTEIN YITT"/>
    <property type="match status" value="1"/>
</dbReference>